<dbReference type="InterPro" id="IPR025336">
    <property type="entry name" value="SCO4226-like"/>
</dbReference>
<dbReference type="RefSeq" id="WP_341425624.1">
    <property type="nucleotide sequence ID" value="NZ_JBBUTG010000005.1"/>
</dbReference>
<dbReference type="EMBL" id="JBBUTG010000005">
    <property type="protein sequence ID" value="MEK8031248.1"/>
    <property type="molecule type" value="Genomic_DNA"/>
</dbReference>
<name>A0ABU9BP55_9BURK</name>
<dbReference type="Proteomes" id="UP001371218">
    <property type="component" value="Unassembled WGS sequence"/>
</dbReference>
<gene>
    <name evidence="1" type="ORF">AACH06_10510</name>
</gene>
<organism evidence="1 2">
    <name type="scientific">Ideonella lacteola</name>
    <dbReference type="NCBI Taxonomy" id="2984193"/>
    <lineage>
        <taxon>Bacteria</taxon>
        <taxon>Pseudomonadati</taxon>
        <taxon>Pseudomonadota</taxon>
        <taxon>Betaproteobacteria</taxon>
        <taxon>Burkholderiales</taxon>
        <taxon>Sphaerotilaceae</taxon>
        <taxon>Ideonella</taxon>
    </lineage>
</organism>
<reference evidence="1 2" key="1">
    <citation type="submission" date="2024-04" db="EMBL/GenBank/DDBJ databases">
        <title>Novel species of the genus Ideonella isolated from streams.</title>
        <authorList>
            <person name="Lu H."/>
        </authorList>
    </citation>
    <scope>NUCLEOTIDE SEQUENCE [LARGE SCALE GENOMIC DNA]</scope>
    <source>
        <strain evidence="1 2">DXS29W</strain>
    </source>
</reference>
<accession>A0ABU9BP55</accession>
<protein>
    <submittedName>
        <fullName evidence="1">DUF4242 domain-containing protein</fullName>
    </submittedName>
</protein>
<keyword evidence="2" id="KW-1185">Reference proteome</keyword>
<comment type="caution">
    <text evidence="1">The sequence shown here is derived from an EMBL/GenBank/DDBJ whole genome shotgun (WGS) entry which is preliminary data.</text>
</comment>
<evidence type="ECO:0000313" key="1">
    <source>
        <dbReference type="EMBL" id="MEK8031248.1"/>
    </source>
</evidence>
<evidence type="ECO:0000313" key="2">
    <source>
        <dbReference type="Proteomes" id="UP001371218"/>
    </source>
</evidence>
<proteinExistence type="predicted"/>
<dbReference type="Pfam" id="PF14026">
    <property type="entry name" value="SCO4226-like"/>
    <property type="match status" value="1"/>
</dbReference>
<sequence length="114" mass="12503">MTSVADAQFALPATHFQRHHLERLMPKFVIERNIAGAGRMSPAELRAASQKSCGVLNSMGPSIQWQHSYVTDDKLYCVYLAPDEAAIHRHAELSGFPADRVSAVKSIIDPATAE</sequence>